<dbReference type="InterPro" id="IPR015500">
    <property type="entry name" value="Peptidase_S8_subtilisin-rel"/>
</dbReference>
<dbReference type="CDD" id="cd07489">
    <property type="entry name" value="Peptidases_S8_5"/>
    <property type="match status" value="1"/>
</dbReference>
<dbReference type="PANTHER" id="PTHR43806">
    <property type="entry name" value="PEPTIDASE S8"/>
    <property type="match status" value="1"/>
</dbReference>
<evidence type="ECO:0000259" key="9">
    <source>
        <dbReference type="Pfam" id="PF00082"/>
    </source>
</evidence>
<evidence type="ECO:0000256" key="2">
    <source>
        <dbReference type="ARBA" id="ARBA00022670"/>
    </source>
</evidence>
<feature type="domain" description="Peptidase S8/S53" evidence="9">
    <location>
        <begin position="204"/>
        <end position="616"/>
    </location>
</feature>
<dbReference type="InterPro" id="IPR050131">
    <property type="entry name" value="Peptidase_S8_subtilisin-like"/>
</dbReference>
<dbReference type="OrthoDB" id="206201at2759"/>
<evidence type="ECO:0000256" key="8">
    <source>
        <dbReference type="SAM" id="SignalP"/>
    </source>
</evidence>
<dbReference type="PRINTS" id="PR00723">
    <property type="entry name" value="SUBTILISIN"/>
</dbReference>
<dbReference type="PANTHER" id="PTHR43806:SF66">
    <property type="entry name" value="SERIN ENDOPEPTIDASE"/>
    <property type="match status" value="1"/>
</dbReference>
<dbReference type="InterPro" id="IPR036852">
    <property type="entry name" value="Peptidase_S8/S53_dom_sf"/>
</dbReference>
<evidence type="ECO:0000259" key="10">
    <source>
        <dbReference type="Pfam" id="PF06280"/>
    </source>
</evidence>
<feature type="domain" description="C5a peptidase/Subtilisin-like protease SBT2-like Fn3-like" evidence="10">
    <location>
        <begin position="661"/>
        <end position="768"/>
    </location>
</feature>
<dbReference type="InParanoid" id="A0A317XTK5"/>
<dbReference type="Proteomes" id="UP000246740">
    <property type="component" value="Unassembled WGS sequence"/>
</dbReference>
<comment type="caution">
    <text evidence="6">Lacks conserved residue(s) required for the propagation of feature annotation.</text>
</comment>
<feature type="chain" id="PRO_5016322961" evidence="8">
    <location>
        <begin position="21"/>
        <end position="974"/>
    </location>
</feature>
<gene>
    <name evidence="11" type="ORF">BCV70DRAFT_89980</name>
</gene>
<keyword evidence="4" id="KW-0378">Hydrolase</keyword>
<keyword evidence="5" id="KW-0720">Serine protease</keyword>
<feature type="signal peptide" evidence="8">
    <location>
        <begin position="1"/>
        <end position="20"/>
    </location>
</feature>
<dbReference type="InterPro" id="IPR000209">
    <property type="entry name" value="Peptidase_S8/S53_dom"/>
</dbReference>
<evidence type="ECO:0000313" key="11">
    <source>
        <dbReference type="EMBL" id="PWZ01123.1"/>
    </source>
</evidence>
<dbReference type="Gene3D" id="3.40.50.200">
    <property type="entry name" value="Peptidase S8/S53 domain"/>
    <property type="match status" value="2"/>
</dbReference>
<evidence type="ECO:0000313" key="12">
    <source>
        <dbReference type="Proteomes" id="UP000246740"/>
    </source>
</evidence>
<dbReference type="Pfam" id="PF00082">
    <property type="entry name" value="Peptidase_S8"/>
    <property type="match status" value="1"/>
</dbReference>
<dbReference type="GO" id="GO:0006508">
    <property type="term" value="P:proteolysis"/>
    <property type="evidence" value="ECO:0007669"/>
    <property type="project" value="UniProtKB-KW"/>
</dbReference>
<dbReference type="InterPro" id="IPR010435">
    <property type="entry name" value="C5a/SBT2-like_Fn3"/>
</dbReference>
<dbReference type="Pfam" id="PF06280">
    <property type="entry name" value="fn3_5"/>
    <property type="match status" value="1"/>
</dbReference>
<dbReference type="InterPro" id="IPR034187">
    <property type="entry name" value="Peptidases_S8_5"/>
</dbReference>
<dbReference type="GO" id="GO:0004252">
    <property type="term" value="F:serine-type endopeptidase activity"/>
    <property type="evidence" value="ECO:0007669"/>
    <property type="project" value="InterPro"/>
</dbReference>
<evidence type="ECO:0000256" key="5">
    <source>
        <dbReference type="ARBA" id="ARBA00022825"/>
    </source>
</evidence>
<evidence type="ECO:0000256" key="1">
    <source>
        <dbReference type="ARBA" id="ARBA00011073"/>
    </source>
</evidence>
<keyword evidence="2" id="KW-0645">Protease</keyword>
<dbReference type="PROSITE" id="PS00138">
    <property type="entry name" value="SUBTILASE_SER"/>
    <property type="match status" value="1"/>
</dbReference>
<dbReference type="AlphaFoldDB" id="A0A317XTK5"/>
<evidence type="ECO:0000256" key="4">
    <source>
        <dbReference type="ARBA" id="ARBA00022801"/>
    </source>
</evidence>
<proteinExistence type="inferred from homology"/>
<protein>
    <submittedName>
        <fullName evidence="11">Subtilisin-like protein</fullName>
    </submittedName>
</protein>
<evidence type="ECO:0000256" key="7">
    <source>
        <dbReference type="SAM" id="MobiDB-lite"/>
    </source>
</evidence>
<dbReference type="SUPFAM" id="SSF52743">
    <property type="entry name" value="Subtilisin-like"/>
    <property type="match status" value="1"/>
</dbReference>
<dbReference type="InterPro" id="IPR023828">
    <property type="entry name" value="Peptidase_S8_Ser-AS"/>
</dbReference>
<dbReference type="EMBL" id="KZ819191">
    <property type="protein sequence ID" value="PWZ01123.1"/>
    <property type="molecule type" value="Genomic_DNA"/>
</dbReference>
<dbReference type="STRING" id="1882483.A0A317XTK5"/>
<dbReference type="GO" id="GO:0016020">
    <property type="term" value="C:membrane"/>
    <property type="evidence" value="ECO:0007669"/>
    <property type="project" value="InterPro"/>
</dbReference>
<dbReference type="PROSITE" id="PS51892">
    <property type="entry name" value="SUBTILASE"/>
    <property type="match status" value="1"/>
</dbReference>
<reference evidence="11 12" key="1">
    <citation type="journal article" date="2018" name="Mol. Biol. Evol.">
        <title>Broad Genomic Sampling Reveals a Smut Pathogenic Ancestry of the Fungal Clade Ustilaginomycotina.</title>
        <authorList>
            <person name="Kijpornyongpan T."/>
            <person name="Mondo S.J."/>
            <person name="Barry K."/>
            <person name="Sandor L."/>
            <person name="Lee J."/>
            <person name="Lipzen A."/>
            <person name="Pangilinan J."/>
            <person name="LaButti K."/>
            <person name="Hainaut M."/>
            <person name="Henrissat B."/>
            <person name="Grigoriev I.V."/>
            <person name="Spatafora J.W."/>
            <person name="Aime M.C."/>
        </authorList>
    </citation>
    <scope>NUCLEOTIDE SEQUENCE [LARGE SCALE GENOMIC DNA]</scope>
    <source>
        <strain evidence="11 12">MCA 3645</strain>
    </source>
</reference>
<organism evidence="11 12">
    <name type="scientific">Testicularia cyperi</name>
    <dbReference type="NCBI Taxonomy" id="1882483"/>
    <lineage>
        <taxon>Eukaryota</taxon>
        <taxon>Fungi</taxon>
        <taxon>Dikarya</taxon>
        <taxon>Basidiomycota</taxon>
        <taxon>Ustilaginomycotina</taxon>
        <taxon>Ustilaginomycetes</taxon>
        <taxon>Ustilaginales</taxon>
        <taxon>Anthracoideaceae</taxon>
        <taxon>Testicularia</taxon>
    </lineage>
</organism>
<dbReference type="GO" id="GO:0005615">
    <property type="term" value="C:extracellular space"/>
    <property type="evidence" value="ECO:0007669"/>
    <property type="project" value="TreeGrafter"/>
</dbReference>
<feature type="region of interest" description="Disordered" evidence="7">
    <location>
        <begin position="138"/>
        <end position="189"/>
    </location>
</feature>
<sequence>MSPAWTKGLLVLFLVTLSSGLHVVATGAVIQPVHSGFDNEGLLISPPSAQARYVKNSFIVEFEPVAKTNVDDDLHAAFDNHLSSNIKGYHTDHVFKNHEVFLGVSVTVNSESDRAVLQQAPNVRRVYPNRIVLRPSETHSSFPTRFGGSSEVKDPQSATDGAPEDTVPLPAKGVKAPDSTRTPDKFFPNVMTGVDRVQDQGSLGKGQTIAVIGSGVNYGHKSLGGCFGPNCKVRLGYDFVGDAYDSSKATPPVPDPIPNDCDGHDTHVAGIAAGLHDPQFGFTGVAPAADLAAYKIFGCSGSTSDDLILAALDRAYSDGVDIIVMSLGYGFGAEESATPMAASRINALGTAVVVSAGNEAGWGMGSISAPAAGVGVTSVGAVNNVMFPGFTAEVLLGSPPVSASPVKQILFFTPITLRLNDTSTLQVAALDRDACQSTATSDANLSSKFVVVPRGSCDDNDALKNLYAKGAVVVFFHGNSAPLDMPRIDFRSLPGQLVGSLRDEDANYLIQQVKSGKQVVLDFSKTGAVDILNNWYGGTDFGPSAYGPTPESRIQPVLSAPGSNILSTWLNNSWAILSGTSMAAPHVAGAYALYRSAHGGKTTPQELIDAFASTSTPLSNVDEWNTTIPVRLLTVAKLGAGLINVAKAFSRKIAVEPTLLQLNDTAHFVGTHKVTLTNHGSTSATMKVVHIPAGTAVGINATNMEFYSLFEQKPLIDKPATLVASPEVLTVGPGKSATTTIQITAPTDLDPRTYPVYSGWIQFQSQSRAPSDLGTDDVLTTYLGVASTLSELPILDRSDYIYSGGLPQLVESDEKTYITRDGQRYPLSKPSTWPAVRIRRLEESPLGQIDLIRADININGAEGGHAGVQGAQSDLKFDDVKGIVANIGFDNFVQRDFPYNPYGIDPYFDSQVLPIMPSAPNSQTNVTVGPGDYRILVRDQRMYTDGVYMRDYDVWLSRPFAIYDDAVKKPSAKP</sequence>
<name>A0A317XTK5_9BASI</name>
<accession>A0A317XTK5</accession>
<comment type="similarity">
    <text evidence="1 6">Belongs to the peptidase S8 family.</text>
</comment>
<keyword evidence="12" id="KW-1185">Reference proteome</keyword>
<evidence type="ECO:0000256" key="6">
    <source>
        <dbReference type="PROSITE-ProRule" id="PRU01240"/>
    </source>
</evidence>
<evidence type="ECO:0000256" key="3">
    <source>
        <dbReference type="ARBA" id="ARBA00022729"/>
    </source>
</evidence>
<keyword evidence="3 8" id="KW-0732">Signal</keyword>